<dbReference type="Pfam" id="PF04505">
    <property type="entry name" value="CD225"/>
    <property type="match status" value="1"/>
</dbReference>
<keyword evidence="2 5" id="KW-0812">Transmembrane</keyword>
<evidence type="ECO:0000313" key="8">
    <source>
        <dbReference type="Proteomes" id="UP001374893"/>
    </source>
</evidence>
<keyword evidence="3 5" id="KW-1133">Transmembrane helix</keyword>
<dbReference type="PANTHER" id="PTHR14948:SF44">
    <property type="entry name" value="PROLINE-RICH TRANSMEMBRANE PROTEIN 1-LIKE"/>
    <property type="match status" value="1"/>
</dbReference>
<gene>
    <name evidence="7" type="ORF">HAHE_38520</name>
</gene>
<evidence type="ECO:0000256" key="2">
    <source>
        <dbReference type="ARBA" id="ARBA00022692"/>
    </source>
</evidence>
<evidence type="ECO:0000256" key="1">
    <source>
        <dbReference type="ARBA" id="ARBA00004370"/>
    </source>
</evidence>
<reference evidence="7 8" key="1">
    <citation type="submission" date="2021-06" db="EMBL/GenBank/DDBJ databases">
        <title>Complete genome of Haloferula helveola possessing various polysaccharide degrading enzymes.</title>
        <authorList>
            <person name="Takami H."/>
            <person name="Huang C."/>
            <person name="Hamasaki K."/>
        </authorList>
    </citation>
    <scope>NUCLEOTIDE SEQUENCE [LARGE SCALE GENOMIC DNA]</scope>
    <source>
        <strain evidence="7 8">CN-1</strain>
    </source>
</reference>
<dbReference type="InterPro" id="IPR025640">
    <property type="entry name" value="GYF_2"/>
</dbReference>
<accession>A0ABM7RJF5</accession>
<dbReference type="Pfam" id="PF14237">
    <property type="entry name" value="GYF_2"/>
    <property type="match status" value="1"/>
</dbReference>
<proteinExistence type="predicted"/>
<dbReference type="RefSeq" id="WP_338686786.1">
    <property type="nucleotide sequence ID" value="NZ_AP024702.1"/>
</dbReference>
<evidence type="ECO:0000256" key="4">
    <source>
        <dbReference type="ARBA" id="ARBA00023136"/>
    </source>
</evidence>
<feature type="transmembrane region" description="Helical" evidence="5">
    <location>
        <begin position="146"/>
        <end position="168"/>
    </location>
</feature>
<keyword evidence="8" id="KW-1185">Reference proteome</keyword>
<protein>
    <submittedName>
        <fullName evidence="7">Interferon-induced protein</fullName>
    </submittedName>
</protein>
<evidence type="ECO:0000256" key="3">
    <source>
        <dbReference type="ARBA" id="ARBA00022989"/>
    </source>
</evidence>
<dbReference type="InterPro" id="IPR007593">
    <property type="entry name" value="CD225/Dispanin_fam"/>
</dbReference>
<dbReference type="EMBL" id="AP024702">
    <property type="protein sequence ID" value="BCX49944.1"/>
    <property type="molecule type" value="Genomic_DNA"/>
</dbReference>
<evidence type="ECO:0000256" key="5">
    <source>
        <dbReference type="SAM" id="Phobius"/>
    </source>
</evidence>
<dbReference type="PANTHER" id="PTHR14948">
    <property type="entry name" value="NG5"/>
    <property type="match status" value="1"/>
</dbReference>
<name>A0ABM7RJF5_9BACT</name>
<comment type="subcellular location">
    <subcellularLocation>
        <location evidence="1">Membrane</location>
    </subcellularLocation>
</comment>
<feature type="domain" description="GYF" evidence="6">
    <location>
        <begin position="3"/>
        <end position="50"/>
    </location>
</feature>
<sequence>MQWYYSNNGQQSGPVTEAELRDKIASREIGADDLVWTEGMSEWQSVARTPAVSSALVASQPAPAVPPETLPTQTPSPYQAPVARPSAGGYQGADIPNYMWQSIVVTLFCCQIFGIIAIISAAKVDGFKQAGDLVAARAASDSAKKWCNWGVGLGLLGIVLYIMLMAAAGTSSSM</sequence>
<evidence type="ECO:0000259" key="6">
    <source>
        <dbReference type="Pfam" id="PF14237"/>
    </source>
</evidence>
<dbReference type="Proteomes" id="UP001374893">
    <property type="component" value="Chromosome"/>
</dbReference>
<keyword evidence="4 5" id="KW-0472">Membrane</keyword>
<feature type="transmembrane region" description="Helical" evidence="5">
    <location>
        <begin position="98"/>
        <end position="119"/>
    </location>
</feature>
<dbReference type="InterPro" id="IPR051423">
    <property type="entry name" value="CD225/Dispanin"/>
</dbReference>
<evidence type="ECO:0000313" key="7">
    <source>
        <dbReference type="EMBL" id="BCX49944.1"/>
    </source>
</evidence>
<organism evidence="7 8">
    <name type="scientific">Haloferula helveola</name>
    <dbReference type="NCBI Taxonomy" id="490095"/>
    <lineage>
        <taxon>Bacteria</taxon>
        <taxon>Pseudomonadati</taxon>
        <taxon>Verrucomicrobiota</taxon>
        <taxon>Verrucomicrobiia</taxon>
        <taxon>Verrucomicrobiales</taxon>
        <taxon>Verrucomicrobiaceae</taxon>
        <taxon>Haloferula</taxon>
    </lineage>
</organism>